<dbReference type="Proteomes" id="UP000294225">
    <property type="component" value="Unassembled WGS sequence"/>
</dbReference>
<dbReference type="RefSeq" id="WP_131500458.1">
    <property type="nucleotide sequence ID" value="NZ_SJKC01000010.1"/>
</dbReference>
<reference evidence="1 2" key="1">
    <citation type="submission" date="2019-02" db="EMBL/GenBank/DDBJ databases">
        <title>Kribbella capetownensis sp. nov. and Kribbella speibonae sp. nov., isolated from soil.</title>
        <authorList>
            <person name="Curtis S.M."/>
            <person name="Norton I."/>
            <person name="Everest G.J."/>
            <person name="Meyers P.R."/>
        </authorList>
    </citation>
    <scope>NUCLEOTIDE SEQUENCE [LARGE SCALE GENOMIC DNA]</scope>
    <source>
        <strain evidence="1 2">YM55</strain>
    </source>
</reference>
<dbReference type="AlphaFoldDB" id="A0A4R0IB36"/>
<dbReference type="InterPro" id="IPR004027">
    <property type="entry name" value="SEC_C_motif"/>
</dbReference>
<dbReference type="EMBL" id="SJKC01000010">
    <property type="protein sequence ID" value="TCC29074.1"/>
    <property type="molecule type" value="Genomic_DNA"/>
</dbReference>
<protein>
    <submittedName>
        <fullName evidence="1">SEC-C domain-containing protein</fullName>
    </submittedName>
</protein>
<proteinExistence type="predicted"/>
<dbReference type="SUPFAM" id="SSF48452">
    <property type="entry name" value="TPR-like"/>
    <property type="match status" value="1"/>
</dbReference>
<organism evidence="1 2">
    <name type="scientific">Kribbella speibonae</name>
    <dbReference type="NCBI Taxonomy" id="1572660"/>
    <lineage>
        <taxon>Bacteria</taxon>
        <taxon>Bacillati</taxon>
        <taxon>Actinomycetota</taxon>
        <taxon>Actinomycetes</taxon>
        <taxon>Propionibacteriales</taxon>
        <taxon>Kribbellaceae</taxon>
        <taxon>Kribbella</taxon>
    </lineage>
</organism>
<dbReference type="Pfam" id="PF02810">
    <property type="entry name" value="SEC-C"/>
    <property type="match status" value="1"/>
</dbReference>
<sequence>MKDPLADEVRDPQIEAYFGRCMALLVAAKTHVRDRRPERAVAIWRQLINEGGKDGDTARVDFAGYLFDEGRDAEAERELTAVMASGRVHSSAWCNAAVLLEEQGELEEALFWYSMATDRLTPEEIGGSRRLEDLVTGRRRVKWALGVPLDDLDLLGEQGDDEAQDRESDLRWLLRNPVVIDERIQVWDRGEFDAGVPWRNHFIGTDPDAYCHQAERALRATDRRAIIATWTFDGFVTCLEDAKFELDEIPGGRLIDWPPPRNKPCWCGSGLKYKRCCGGPIPVAEPVSEVGTLTGYRVAHGG</sequence>
<accession>A0A4R0IB36</accession>
<gene>
    <name evidence="1" type="ORF">E0H92_43655</name>
</gene>
<name>A0A4R0IB36_9ACTN</name>
<dbReference type="Gene3D" id="1.25.40.10">
    <property type="entry name" value="Tetratricopeptide repeat domain"/>
    <property type="match status" value="1"/>
</dbReference>
<evidence type="ECO:0000313" key="1">
    <source>
        <dbReference type="EMBL" id="TCC29074.1"/>
    </source>
</evidence>
<dbReference type="SUPFAM" id="SSF103642">
    <property type="entry name" value="Sec-C motif"/>
    <property type="match status" value="1"/>
</dbReference>
<comment type="caution">
    <text evidence="1">The sequence shown here is derived from an EMBL/GenBank/DDBJ whole genome shotgun (WGS) entry which is preliminary data.</text>
</comment>
<dbReference type="Gene3D" id="3.10.450.50">
    <property type="match status" value="1"/>
</dbReference>
<dbReference type="InterPro" id="IPR011990">
    <property type="entry name" value="TPR-like_helical_dom_sf"/>
</dbReference>
<evidence type="ECO:0000313" key="2">
    <source>
        <dbReference type="Proteomes" id="UP000294225"/>
    </source>
</evidence>